<dbReference type="InterPro" id="IPR005706">
    <property type="entry name" value="Ribosomal_uS2_bac/mit/plastid"/>
</dbReference>
<keyword evidence="2" id="KW-0496">Mitochondrion</keyword>
<dbReference type="Gene3D" id="1.10.287.610">
    <property type="entry name" value="Helix hairpin bin"/>
    <property type="match status" value="1"/>
</dbReference>
<dbReference type="PANTHER" id="PTHR12534">
    <property type="entry name" value="30S RIBOSOMAL PROTEIN S2 PROKARYOTIC AND ORGANELLAR"/>
    <property type="match status" value="1"/>
</dbReference>
<accession>A0A976U6P2</accession>
<comment type="similarity">
    <text evidence="1">Belongs to the universal ribosomal protein uS2 family.</text>
</comment>
<evidence type="ECO:0000313" key="2">
    <source>
        <dbReference type="EMBL" id="UVF37889.1"/>
    </source>
</evidence>
<dbReference type="InterPro" id="IPR023591">
    <property type="entry name" value="Ribosomal_uS2_flav_dom_sf"/>
</dbReference>
<gene>
    <name evidence="2" type="primary">rps2</name>
</gene>
<protein>
    <submittedName>
        <fullName evidence="2">Ribosomal protein S2</fullName>
    </submittedName>
</protein>
<keyword evidence="2" id="KW-0689">Ribosomal protein</keyword>
<reference evidence="2" key="1">
    <citation type="submission" date="2022-07" db="EMBL/GenBank/DDBJ databases">
        <title>The complete mitochondrial genome of symbiochlorium hainandiaet.</title>
        <authorList>
            <person name="Yang F.F."/>
        </authorList>
    </citation>
    <scope>NUCLEOTIDE SEQUENCE</scope>
</reference>
<dbReference type="GO" id="GO:0003735">
    <property type="term" value="F:structural constituent of ribosome"/>
    <property type="evidence" value="ECO:0007669"/>
    <property type="project" value="InterPro"/>
</dbReference>
<dbReference type="Gene3D" id="3.40.50.10490">
    <property type="entry name" value="Glucose-6-phosphate isomerase like protein, domain 1"/>
    <property type="match status" value="1"/>
</dbReference>
<evidence type="ECO:0000256" key="1">
    <source>
        <dbReference type="ARBA" id="ARBA00006242"/>
    </source>
</evidence>
<keyword evidence="2" id="KW-0687">Ribonucleoprotein</keyword>
<dbReference type="GO" id="GO:0005763">
    <property type="term" value="C:mitochondrial small ribosomal subunit"/>
    <property type="evidence" value="ECO:0007669"/>
    <property type="project" value="TreeGrafter"/>
</dbReference>
<dbReference type="EMBL" id="ON897766">
    <property type="protein sequence ID" value="UVF37889.1"/>
    <property type="molecule type" value="Genomic_DNA"/>
</dbReference>
<dbReference type="AlphaFoldDB" id="A0A976U6P2"/>
<dbReference type="Pfam" id="PF00318">
    <property type="entry name" value="Ribosomal_S2"/>
    <property type="match status" value="1"/>
</dbReference>
<dbReference type="SUPFAM" id="SSF52313">
    <property type="entry name" value="Ribosomal protein S2"/>
    <property type="match status" value="1"/>
</dbReference>
<dbReference type="HAMAP" id="MF_00291_B">
    <property type="entry name" value="Ribosomal_uS2_B"/>
    <property type="match status" value="1"/>
</dbReference>
<dbReference type="PANTHER" id="PTHR12534:SF0">
    <property type="entry name" value="SMALL RIBOSOMAL SUBUNIT PROTEIN US2M"/>
    <property type="match status" value="1"/>
</dbReference>
<sequence>MKSPLIYQLFIENPQILLGTKEIHPQLTNHIRVKNNNNMIFDPDQITIDVLRALLYIRQIFKKRGRILIVNNDFFDNCLTVANSARIDQQKRGSITFAHEEWVHGVISNWSEYFPKFYMATNQSIAFSTFKPSLIKPRSNKKKISRRCRLSRDYKNYRYQYDQFNNFDLIIILNLKDHFYLLQEAAKKKIPTVAFFDSYENPSNCTFPIVSNSESLLLISFFIKAVLNLSNLAANPRSAAEFATVDNQYNY</sequence>
<organism evidence="2">
    <name type="scientific">Symbiochloris sp. SG-2018</name>
    <dbReference type="NCBI Taxonomy" id="2126034"/>
    <lineage>
        <taxon>Eukaryota</taxon>
        <taxon>Viridiplantae</taxon>
        <taxon>Chlorophyta</taxon>
        <taxon>core chlorophytes</taxon>
        <taxon>Trebouxiophyceae</taxon>
        <taxon>Trebouxiales</taxon>
        <taxon>Trebouxiaceae</taxon>
        <taxon>Symbiochloris</taxon>
    </lineage>
</organism>
<dbReference type="InterPro" id="IPR001865">
    <property type="entry name" value="Ribosomal_uS2"/>
</dbReference>
<dbReference type="GO" id="GO:0006412">
    <property type="term" value="P:translation"/>
    <property type="evidence" value="ECO:0007669"/>
    <property type="project" value="InterPro"/>
</dbReference>
<proteinExistence type="inferred from homology"/>
<dbReference type="GeneID" id="74895821"/>
<name>A0A976U6P2_9CHLO</name>
<geneLocation type="mitochondrion" evidence="2"/>
<dbReference type="RefSeq" id="YP_010470401.1">
    <property type="nucleotide sequence ID" value="NC_066038.1"/>
</dbReference>